<accession>A0ABR2LY68</accession>
<protein>
    <submittedName>
        <fullName evidence="2">5'-3' exoribonuclease 4</fullName>
    </submittedName>
</protein>
<comment type="caution">
    <text evidence="2">The sequence shown here is derived from an EMBL/GenBank/DDBJ whole genome shotgun (WGS) entry which is preliminary data.</text>
</comment>
<feature type="signal peptide" evidence="1">
    <location>
        <begin position="1"/>
        <end position="18"/>
    </location>
</feature>
<keyword evidence="1" id="KW-0732">Signal</keyword>
<evidence type="ECO:0000313" key="3">
    <source>
        <dbReference type="Proteomes" id="UP001412067"/>
    </source>
</evidence>
<sequence>MPPFLIAATLFHLGYLSPSSVCIHRTHSPIKLGEPGYKERYYIEKFGEENTHSVEEVKKDIYAHVGRLAGSYTGKGGSRRDNLEAWEATGVLQIAQTEATSEAELWHKRYLDEAARGRELQRQLSFIQLERESPLGEYRTEEGTSSSQGVG</sequence>
<feature type="chain" id="PRO_5045162701" evidence="1">
    <location>
        <begin position="19"/>
        <end position="151"/>
    </location>
</feature>
<dbReference type="EMBL" id="JBBWWR010000014">
    <property type="protein sequence ID" value="KAK8953756.1"/>
    <property type="molecule type" value="Genomic_DNA"/>
</dbReference>
<dbReference type="Proteomes" id="UP001412067">
    <property type="component" value="Unassembled WGS sequence"/>
</dbReference>
<evidence type="ECO:0000256" key="1">
    <source>
        <dbReference type="SAM" id="SignalP"/>
    </source>
</evidence>
<evidence type="ECO:0000313" key="2">
    <source>
        <dbReference type="EMBL" id="KAK8953756.1"/>
    </source>
</evidence>
<organism evidence="2 3">
    <name type="scientific">Platanthera guangdongensis</name>
    <dbReference type="NCBI Taxonomy" id="2320717"/>
    <lineage>
        <taxon>Eukaryota</taxon>
        <taxon>Viridiplantae</taxon>
        <taxon>Streptophyta</taxon>
        <taxon>Embryophyta</taxon>
        <taxon>Tracheophyta</taxon>
        <taxon>Spermatophyta</taxon>
        <taxon>Magnoliopsida</taxon>
        <taxon>Liliopsida</taxon>
        <taxon>Asparagales</taxon>
        <taxon>Orchidaceae</taxon>
        <taxon>Orchidoideae</taxon>
        <taxon>Orchideae</taxon>
        <taxon>Orchidinae</taxon>
        <taxon>Platanthera</taxon>
    </lineage>
</organism>
<keyword evidence="3" id="KW-1185">Reference proteome</keyword>
<proteinExistence type="predicted"/>
<gene>
    <name evidence="2" type="primary">XRN4</name>
    <name evidence="2" type="ORF">KSP40_PGU008993</name>
</gene>
<reference evidence="2 3" key="1">
    <citation type="journal article" date="2022" name="Nat. Plants">
        <title>Genomes of leafy and leafless Platanthera orchids illuminate the evolution of mycoheterotrophy.</title>
        <authorList>
            <person name="Li M.H."/>
            <person name="Liu K.W."/>
            <person name="Li Z."/>
            <person name="Lu H.C."/>
            <person name="Ye Q.L."/>
            <person name="Zhang D."/>
            <person name="Wang J.Y."/>
            <person name="Li Y.F."/>
            <person name="Zhong Z.M."/>
            <person name="Liu X."/>
            <person name="Yu X."/>
            <person name="Liu D.K."/>
            <person name="Tu X.D."/>
            <person name="Liu B."/>
            <person name="Hao Y."/>
            <person name="Liao X.Y."/>
            <person name="Jiang Y.T."/>
            <person name="Sun W.H."/>
            <person name="Chen J."/>
            <person name="Chen Y.Q."/>
            <person name="Ai Y."/>
            <person name="Zhai J.W."/>
            <person name="Wu S.S."/>
            <person name="Zhou Z."/>
            <person name="Hsiao Y.Y."/>
            <person name="Wu W.L."/>
            <person name="Chen Y.Y."/>
            <person name="Lin Y.F."/>
            <person name="Hsu J.L."/>
            <person name="Li C.Y."/>
            <person name="Wang Z.W."/>
            <person name="Zhao X."/>
            <person name="Zhong W.Y."/>
            <person name="Ma X.K."/>
            <person name="Ma L."/>
            <person name="Huang J."/>
            <person name="Chen G.Z."/>
            <person name="Huang M.Z."/>
            <person name="Huang L."/>
            <person name="Peng D.H."/>
            <person name="Luo Y.B."/>
            <person name="Zou S.Q."/>
            <person name="Chen S.P."/>
            <person name="Lan S."/>
            <person name="Tsai W.C."/>
            <person name="Van de Peer Y."/>
            <person name="Liu Z.J."/>
        </authorList>
    </citation>
    <scope>NUCLEOTIDE SEQUENCE [LARGE SCALE GENOMIC DNA]</scope>
    <source>
        <strain evidence="2">Lor288</strain>
    </source>
</reference>
<name>A0ABR2LY68_9ASPA</name>